<accession>A0A1E5XIB3</accession>
<evidence type="ECO:0000313" key="2">
    <source>
        <dbReference type="Proteomes" id="UP000095463"/>
    </source>
</evidence>
<keyword evidence="2" id="KW-1185">Reference proteome</keyword>
<dbReference type="PANTHER" id="PTHR41913">
    <property type="entry name" value="DUF1684 DOMAIN-CONTAINING PROTEIN"/>
    <property type="match status" value="1"/>
</dbReference>
<dbReference type="EMBL" id="LAJE02000382">
    <property type="protein sequence ID" value="OEO28333.1"/>
    <property type="molecule type" value="Genomic_DNA"/>
</dbReference>
<comment type="caution">
    <text evidence="1">The sequence shown here is derived from an EMBL/GenBank/DDBJ whole genome shotgun (WGS) entry which is preliminary data.</text>
</comment>
<name>A0A1E5XIB3_9HYPH</name>
<dbReference type="RefSeq" id="WP_069912365.1">
    <property type="nucleotide sequence ID" value="NZ_LAJE02000382.1"/>
</dbReference>
<organism evidence="1 2">
    <name type="scientific">Devosia insulae DS-56</name>
    <dbReference type="NCBI Taxonomy" id="1116389"/>
    <lineage>
        <taxon>Bacteria</taxon>
        <taxon>Pseudomonadati</taxon>
        <taxon>Pseudomonadota</taxon>
        <taxon>Alphaproteobacteria</taxon>
        <taxon>Hyphomicrobiales</taxon>
        <taxon>Devosiaceae</taxon>
        <taxon>Devosia</taxon>
    </lineage>
</organism>
<protein>
    <recommendedName>
        <fullName evidence="3">DUF1684 domain-containing protein</fullName>
    </recommendedName>
</protein>
<sequence>MTNSADYLAALDAWKARRLNNLKAPNGWLNIIGRFVLDPGTASVGTAEDNDIVISAGPAQLGTVTQEPDGTVTFQPTDGEAIHITPNKKSPPKFQLGTLLCEITTVNGDNALRIRDTASAAPGAFPGIEYFPAQEDWRITAQWVPFEAPLEMDVDTTGNIRTGVAVTHKAVFTHEGKTYELIATHGTPQAPQFVIRDPTSRDSTYPASRFLYGEQVTENSIVLDFNKAINPPCAFTEFAVCPLPPPENVLPFRIEAGEKRLAELH</sequence>
<dbReference type="InterPro" id="IPR012467">
    <property type="entry name" value="DUF1684"/>
</dbReference>
<reference evidence="1 2" key="1">
    <citation type="journal article" date="2015" name="Genome Announc.">
        <title>Genome Assemblies of Three Soil-Associated Devosia species: D. insulae, D. limi, and D. soli.</title>
        <authorList>
            <person name="Hassan Y.I."/>
            <person name="Lepp D."/>
            <person name="Zhou T."/>
        </authorList>
    </citation>
    <scope>NUCLEOTIDE SEQUENCE [LARGE SCALE GENOMIC DNA]</scope>
    <source>
        <strain evidence="1 2">DS-56</strain>
    </source>
</reference>
<dbReference type="PANTHER" id="PTHR41913:SF1">
    <property type="entry name" value="DUF1684 DOMAIN-CONTAINING PROTEIN"/>
    <property type="match status" value="1"/>
</dbReference>
<evidence type="ECO:0000313" key="1">
    <source>
        <dbReference type="EMBL" id="OEO28333.1"/>
    </source>
</evidence>
<dbReference type="AlphaFoldDB" id="A0A1E5XIB3"/>
<gene>
    <name evidence="1" type="ORF">VW23_005275</name>
</gene>
<dbReference type="Proteomes" id="UP000095463">
    <property type="component" value="Unassembled WGS sequence"/>
</dbReference>
<proteinExistence type="predicted"/>
<evidence type="ECO:0008006" key="3">
    <source>
        <dbReference type="Google" id="ProtNLM"/>
    </source>
</evidence>
<dbReference type="Pfam" id="PF07920">
    <property type="entry name" value="DUF1684"/>
    <property type="match status" value="1"/>
</dbReference>
<dbReference type="OrthoDB" id="5493262at2"/>